<keyword evidence="6" id="KW-0418">Kinase</keyword>
<dbReference type="InterPro" id="IPR005467">
    <property type="entry name" value="His_kinase_dom"/>
</dbReference>
<dbReference type="EC" id="2.7.13.3" evidence="2"/>
<evidence type="ECO:0000256" key="4">
    <source>
        <dbReference type="ARBA" id="ARBA00022679"/>
    </source>
</evidence>
<evidence type="ECO:0000256" key="8">
    <source>
        <dbReference type="ARBA" id="ARBA00023012"/>
    </source>
</evidence>
<evidence type="ECO:0000256" key="1">
    <source>
        <dbReference type="ARBA" id="ARBA00000085"/>
    </source>
</evidence>
<dbReference type="RefSeq" id="WP_267153163.1">
    <property type="nucleotide sequence ID" value="NZ_JAPMLT010000014.1"/>
</dbReference>
<dbReference type="SUPFAM" id="SSF55874">
    <property type="entry name" value="ATPase domain of HSP90 chaperone/DNA topoisomerase II/histidine kinase"/>
    <property type="match status" value="1"/>
</dbReference>
<dbReference type="InterPro" id="IPR036097">
    <property type="entry name" value="HisK_dim/P_sf"/>
</dbReference>
<keyword evidence="4" id="KW-0808">Transferase</keyword>
<evidence type="ECO:0000259" key="9">
    <source>
        <dbReference type="PROSITE" id="PS50109"/>
    </source>
</evidence>
<dbReference type="EMBL" id="JAPMLT010000014">
    <property type="protein sequence ID" value="MCX7571912.1"/>
    <property type="molecule type" value="Genomic_DNA"/>
</dbReference>
<dbReference type="InterPro" id="IPR004358">
    <property type="entry name" value="Sig_transdc_His_kin-like_C"/>
</dbReference>
<dbReference type="Pfam" id="PF02518">
    <property type="entry name" value="HATPase_c"/>
    <property type="match status" value="1"/>
</dbReference>
<dbReference type="SUPFAM" id="SSF47384">
    <property type="entry name" value="Homodimeric domain of signal transducing histidine kinase"/>
    <property type="match status" value="1"/>
</dbReference>
<dbReference type="InterPro" id="IPR036890">
    <property type="entry name" value="HATPase_C_sf"/>
</dbReference>
<feature type="domain" description="Histidine kinase" evidence="9">
    <location>
        <begin position="144"/>
        <end position="355"/>
    </location>
</feature>
<evidence type="ECO:0000256" key="7">
    <source>
        <dbReference type="ARBA" id="ARBA00022840"/>
    </source>
</evidence>
<dbReference type="InterPro" id="IPR003594">
    <property type="entry name" value="HATPase_dom"/>
</dbReference>
<comment type="caution">
    <text evidence="10">The sequence shown here is derived from an EMBL/GenBank/DDBJ whole genome shotgun (WGS) entry which is preliminary data.</text>
</comment>
<dbReference type="Pfam" id="PF08448">
    <property type="entry name" value="PAS_4"/>
    <property type="match status" value="1"/>
</dbReference>
<comment type="catalytic activity">
    <reaction evidence="1">
        <text>ATP + protein L-histidine = ADP + protein N-phospho-L-histidine.</text>
        <dbReference type="EC" id="2.7.13.3"/>
    </reaction>
</comment>
<dbReference type="Pfam" id="PF00512">
    <property type="entry name" value="HisKA"/>
    <property type="match status" value="1"/>
</dbReference>
<dbReference type="InterPro" id="IPR003661">
    <property type="entry name" value="HisK_dim/P_dom"/>
</dbReference>
<evidence type="ECO:0000313" key="10">
    <source>
        <dbReference type="EMBL" id="MCX7571912.1"/>
    </source>
</evidence>
<dbReference type="PRINTS" id="PR00344">
    <property type="entry name" value="BCTRLSENSOR"/>
</dbReference>
<evidence type="ECO:0000313" key="11">
    <source>
        <dbReference type="Proteomes" id="UP001208017"/>
    </source>
</evidence>
<dbReference type="Gene3D" id="3.30.565.10">
    <property type="entry name" value="Histidine kinase-like ATPase, C-terminal domain"/>
    <property type="match status" value="1"/>
</dbReference>
<dbReference type="Gene3D" id="3.30.450.20">
    <property type="entry name" value="PAS domain"/>
    <property type="match status" value="1"/>
</dbReference>
<evidence type="ECO:0000256" key="5">
    <source>
        <dbReference type="ARBA" id="ARBA00022741"/>
    </source>
</evidence>
<dbReference type="SMART" id="SM00388">
    <property type="entry name" value="HisKA"/>
    <property type="match status" value="1"/>
</dbReference>
<dbReference type="SUPFAM" id="SSF55785">
    <property type="entry name" value="PYP-like sensor domain (PAS domain)"/>
    <property type="match status" value="1"/>
</dbReference>
<gene>
    <name evidence="10" type="ORF">OS242_18400</name>
</gene>
<protein>
    <recommendedName>
        <fullName evidence="2">histidine kinase</fullName>
        <ecNumber evidence="2">2.7.13.3</ecNumber>
    </recommendedName>
</protein>
<dbReference type="PANTHER" id="PTHR43065">
    <property type="entry name" value="SENSOR HISTIDINE KINASE"/>
    <property type="match status" value="1"/>
</dbReference>
<evidence type="ECO:0000256" key="2">
    <source>
        <dbReference type="ARBA" id="ARBA00012438"/>
    </source>
</evidence>
<proteinExistence type="predicted"/>
<accession>A0ABT3X7P8</accession>
<reference evidence="10 11" key="1">
    <citation type="submission" date="2022-11" db="EMBL/GenBank/DDBJ databases">
        <title>Study of microbial diversity in lake waters.</title>
        <authorList>
            <person name="Zhang J."/>
        </authorList>
    </citation>
    <scope>NUCLEOTIDE SEQUENCE [LARGE SCALE GENOMIC DNA]</scope>
    <source>
        <strain evidence="10 11">DT12</strain>
    </source>
</reference>
<name>A0ABT3X7P8_9BACL</name>
<keyword evidence="5" id="KW-0547">Nucleotide-binding</keyword>
<dbReference type="GO" id="GO:0005524">
    <property type="term" value="F:ATP binding"/>
    <property type="evidence" value="ECO:0007669"/>
    <property type="project" value="UniProtKB-KW"/>
</dbReference>
<keyword evidence="8" id="KW-0902">Two-component regulatory system</keyword>
<dbReference type="SMART" id="SM00387">
    <property type="entry name" value="HATPase_c"/>
    <property type="match status" value="1"/>
</dbReference>
<keyword evidence="3" id="KW-0597">Phosphoprotein</keyword>
<dbReference type="InterPro" id="IPR013656">
    <property type="entry name" value="PAS_4"/>
</dbReference>
<dbReference type="Gene3D" id="1.10.287.130">
    <property type="match status" value="1"/>
</dbReference>
<evidence type="ECO:0000256" key="3">
    <source>
        <dbReference type="ARBA" id="ARBA00022553"/>
    </source>
</evidence>
<keyword evidence="11" id="KW-1185">Reference proteome</keyword>
<dbReference type="CDD" id="cd00082">
    <property type="entry name" value="HisKA"/>
    <property type="match status" value="1"/>
</dbReference>
<sequence>MSVTKSPVFCLDDLVIECYRDAAAVIGYDLQLLAANKAMADVLPGNFADRCPLPLQDVLPAVYEEYGWIEQVVRERHCVHNRVLNFVRGGRTRTYLVGSHQIYDRQGKPVGILVFMKDIGNVVSLEHTVHHNEKLATVGKIAAGVAHEIRNPLTSIKGFLQIMRHDLLENDMHKAHSFTDVMLSEIERVNGLVGELLLLSKPREMKMERLDAKELIESLAPLISSEAILHNIEFHLGLQSVPKIMADRELVKQVLVNLMKNGIEAMSETQGGTLTITNSYVAEERMVRIEIRDSGPGIPHYLLDRIFDAFFTTKETGTGLGLPICQRLVSDMGGQIKVTSKGYGTTFAVWLPVAGE</sequence>
<dbReference type="InterPro" id="IPR035965">
    <property type="entry name" value="PAS-like_dom_sf"/>
</dbReference>
<organism evidence="10 11">
    <name type="scientific">Tumebacillus lacus</name>
    <dbReference type="NCBI Taxonomy" id="2995335"/>
    <lineage>
        <taxon>Bacteria</taxon>
        <taxon>Bacillati</taxon>
        <taxon>Bacillota</taxon>
        <taxon>Bacilli</taxon>
        <taxon>Bacillales</taxon>
        <taxon>Alicyclobacillaceae</taxon>
        <taxon>Tumebacillus</taxon>
    </lineage>
</organism>
<dbReference type="PANTHER" id="PTHR43065:SF10">
    <property type="entry name" value="PEROXIDE STRESS-ACTIVATED HISTIDINE KINASE MAK3"/>
    <property type="match status" value="1"/>
</dbReference>
<keyword evidence="7 10" id="KW-0067">ATP-binding</keyword>
<dbReference type="PROSITE" id="PS50109">
    <property type="entry name" value="HIS_KIN"/>
    <property type="match status" value="1"/>
</dbReference>
<dbReference type="Proteomes" id="UP001208017">
    <property type="component" value="Unassembled WGS sequence"/>
</dbReference>
<evidence type="ECO:0000256" key="6">
    <source>
        <dbReference type="ARBA" id="ARBA00022777"/>
    </source>
</evidence>